<feature type="region of interest" description="Disordered" evidence="1">
    <location>
        <begin position="1"/>
        <end position="28"/>
    </location>
</feature>
<sequence length="41" mass="4700">MLFAIKTLTSLPESKSTTSHTQKENDKQLTLEKIKPWKLLA</sequence>
<organism evidence="2 3">
    <name type="scientific">Collimonas pratensis</name>
    <dbReference type="NCBI Taxonomy" id="279113"/>
    <lineage>
        <taxon>Bacteria</taxon>
        <taxon>Pseudomonadati</taxon>
        <taxon>Pseudomonadota</taxon>
        <taxon>Betaproteobacteria</taxon>
        <taxon>Burkholderiales</taxon>
        <taxon>Oxalobacteraceae</taxon>
        <taxon>Collimonas</taxon>
    </lineage>
</organism>
<keyword evidence="3" id="KW-1185">Reference proteome</keyword>
<reference evidence="2 3" key="1">
    <citation type="submission" date="2015-11" db="EMBL/GenBank/DDBJ databases">
        <title>Exploring the genomic traits of fungus-feeding bacterial genus Collimonas.</title>
        <authorList>
            <person name="Song C."/>
            <person name="Schmidt R."/>
            <person name="de Jager V."/>
            <person name="Krzyzanowska D."/>
            <person name="Jongedijk E."/>
            <person name="Cankar K."/>
            <person name="Beekwilder J."/>
            <person name="van Veen A."/>
            <person name="de Boer W."/>
            <person name="van Veen J.A."/>
            <person name="Garbeva P."/>
        </authorList>
    </citation>
    <scope>NUCLEOTIDE SEQUENCE [LARGE SCALE GENOMIC DNA]</scope>
    <source>
        <strain evidence="2 3">Ter291</strain>
    </source>
</reference>
<dbReference type="Proteomes" id="UP000074914">
    <property type="component" value="Chromosome"/>
</dbReference>
<protein>
    <submittedName>
        <fullName evidence="2">Uncharacterized protein</fullName>
    </submittedName>
</protein>
<accession>A0ABM5Z792</accession>
<gene>
    <name evidence="2" type="ORF">CPter291_2617</name>
</gene>
<name>A0ABM5Z792_9BURK</name>
<feature type="compositionally biased region" description="Polar residues" evidence="1">
    <location>
        <begin position="7"/>
        <end position="20"/>
    </location>
</feature>
<evidence type="ECO:0000313" key="2">
    <source>
        <dbReference type="EMBL" id="AMP14874.1"/>
    </source>
</evidence>
<dbReference type="EMBL" id="CP013236">
    <property type="protein sequence ID" value="AMP14874.1"/>
    <property type="molecule type" value="Genomic_DNA"/>
</dbReference>
<evidence type="ECO:0000256" key="1">
    <source>
        <dbReference type="SAM" id="MobiDB-lite"/>
    </source>
</evidence>
<evidence type="ECO:0000313" key="3">
    <source>
        <dbReference type="Proteomes" id="UP000074914"/>
    </source>
</evidence>
<proteinExistence type="predicted"/>